<evidence type="ECO:0000256" key="3">
    <source>
        <dbReference type="ARBA" id="ARBA00024667"/>
    </source>
</evidence>
<evidence type="ECO:0000313" key="9">
    <source>
        <dbReference type="Proteomes" id="UP000001307"/>
    </source>
</evidence>
<evidence type="ECO:0000256" key="5">
    <source>
        <dbReference type="ARBA" id="ARBA00067448"/>
    </source>
</evidence>
<keyword evidence="9" id="KW-1185">Reference proteome</keyword>
<dbReference type="InterPro" id="IPR002777">
    <property type="entry name" value="PFD_beta-like"/>
</dbReference>
<comment type="similarity">
    <text evidence="1">Belongs to the prefoldin subunit beta family.</text>
</comment>
<evidence type="ECO:0000313" key="8">
    <source>
        <dbReference type="EMBL" id="CBY21150.1"/>
    </source>
</evidence>
<keyword evidence="2" id="KW-0143">Chaperone</keyword>
<comment type="subunit">
    <text evidence="4">Heterohexamer of two PFD-alpha type and four PFD-beta type subunits. Component of the PAQosome complex which is responsible for the biogenesis of several protein complexes and which consists of R2TP complex members RUVBL1, RUVBL2, RPAP3 and PIH1D1, URI complex members PFDN2, PFDN6, PDRG1, UXT and URI1 as well as ASDURF, POLR2E and DNAAF10/WDR92. Interacts with URI1; the interaction is phosphorylation-dependent and occurs in a growth-dependent manner.</text>
</comment>
<dbReference type="FunCoup" id="E4WVJ7">
    <property type="interactions" value="227"/>
</dbReference>
<dbReference type="GO" id="GO:0016272">
    <property type="term" value="C:prefoldin complex"/>
    <property type="evidence" value="ECO:0007669"/>
    <property type="project" value="InterPro"/>
</dbReference>
<reference evidence="8" key="1">
    <citation type="journal article" date="2010" name="Science">
        <title>Plasticity of animal genome architecture unmasked by rapid evolution of a pelagic tunicate.</title>
        <authorList>
            <person name="Denoeud F."/>
            <person name="Henriet S."/>
            <person name="Mungpakdee S."/>
            <person name="Aury J.M."/>
            <person name="Da Silva C."/>
            <person name="Brinkmann H."/>
            <person name="Mikhaleva J."/>
            <person name="Olsen L.C."/>
            <person name="Jubin C."/>
            <person name="Canestro C."/>
            <person name="Bouquet J.M."/>
            <person name="Danks G."/>
            <person name="Poulain J."/>
            <person name="Campsteijn C."/>
            <person name="Adamski M."/>
            <person name="Cross I."/>
            <person name="Yadetie F."/>
            <person name="Muffato M."/>
            <person name="Louis A."/>
            <person name="Butcher S."/>
            <person name="Tsagkogeorga G."/>
            <person name="Konrad A."/>
            <person name="Singh S."/>
            <person name="Jensen M.F."/>
            <person name="Cong E.H."/>
            <person name="Eikeseth-Otteraa H."/>
            <person name="Noel B."/>
            <person name="Anthouard V."/>
            <person name="Porcel B.M."/>
            <person name="Kachouri-Lafond R."/>
            <person name="Nishino A."/>
            <person name="Ugolini M."/>
            <person name="Chourrout P."/>
            <person name="Nishida H."/>
            <person name="Aasland R."/>
            <person name="Huzurbazar S."/>
            <person name="Westhof E."/>
            <person name="Delsuc F."/>
            <person name="Lehrach H."/>
            <person name="Reinhardt R."/>
            <person name="Weissenbach J."/>
            <person name="Roy S.W."/>
            <person name="Artiguenave F."/>
            <person name="Postlethwait J.H."/>
            <person name="Manak J.R."/>
            <person name="Thompson E.M."/>
            <person name="Jaillon O."/>
            <person name="Du Pasquier L."/>
            <person name="Boudinot P."/>
            <person name="Liberles D.A."/>
            <person name="Volff J.N."/>
            <person name="Philippe H."/>
            <person name="Lenhard B."/>
            <person name="Roest Crollius H."/>
            <person name="Wincker P."/>
            <person name="Chourrout D."/>
        </authorList>
    </citation>
    <scope>NUCLEOTIDE SEQUENCE [LARGE SCALE GENOMIC DNA]</scope>
</reference>
<feature type="coiled-coil region" evidence="6">
    <location>
        <begin position="71"/>
        <end position="105"/>
    </location>
</feature>
<dbReference type="Pfam" id="PF01920">
    <property type="entry name" value="Prefoldin_2"/>
    <property type="match status" value="1"/>
</dbReference>
<dbReference type="OrthoDB" id="29646at2759"/>
<dbReference type="PANTHER" id="PTHR13303">
    <property type="entry name" value="PREFOLDIN SUBUNIT 2"/>
    <property type="match status" value="1"/>
</dbReference>
<comment type="function">
    <text evidence="3">Binds specifically to cytosolic chaperonin (c-CPN) and transfers target proteins to it. Binds to nascent polypeptide chain and promotes folding in an environment in which there are many competing pathways for nonnative proteins.</text>
</comment>
<dbReference type="EMBL" id="FN653017">
    <property type="protein sequence ID" value="CBY21150.1"/>
    <property type="molecule type" value="Genomic_DNA"/>
</dbReference>
<name>E4WVJ7_OIKDI</name>
<gene>
    <name evidence="8" type="ORF">GSOID_T00008903001</name>
</gene>
<proteinExistence type="inferred from homology"/>
<dbReference type="GO" id="GO:0006457">
    <property type="term" value="P:protein folding"/>
    <property type="evidence" value="ECO:0007669"/>
    <property type="project" value="InterPro"/>
</dbReference>
<organism evidence="8">
    <name type="scientific">Oikopleura dioica</name>
    <name type="common">Tunicate</name>
    <dbReference type="NCBI Taxonomy" id="34765"/>
    <lineage>
        <taxon>Eukaryota</taxon>
        <taxon>Metazoa</taxon>
        <taxon>Chordata</taxon>
        <taxon>Tunicata</taxon>
        <taxon>Appendicularia</taxon>
        <taxon>Copelata</taxon>
        <taxon>Oikopleuridae</taxon>
        <taxon>Oikopleura</taxon>
    </lineage>
</organism>
<feature type="region of interest" description="Disordered" evidence="7">
    <location>
        <begin position="113"/>
        <end position="132"/>
    </location>
</feature>
<accession>E4WVJ7</accession>
<dbReference type="GO" id="GO:0051082">
    <property type="term" value="F:unfolded protein binding"/>
    <property type="evidence" value="ECO:0007669"/>
    <property type="project" value="InterPro"/>
</dbReference>
<dbReference type="InterPro" id="IPR027235">
    <property type="entry name" value="PFD2"/>
</dbReference>
<dbReference type="FunFam" id="1.10.287.370:FF:000002">
    <property type="entry name" value="Prefoldin subunit 2"/>
    <property type="match status" value="1"/>
</dbReference>
<keyword evidence="6" id="KW-0175">Coiled coil</keyword>
<dbReference type="AlphaFoldDB" id="E4WVJ7"/>
<evidence type="ECO:0000256" key="1">
    <source>
        <dbReference type="ARBA" id="ARBA00008045"/>
    </source>
</evidence>
<dbReference type="SUPFAM" id="SSF46579">
    <property type="entry name" value="Prefoldin"/>
    <property type="match status" value="1"/>
</dbReference>
<evidence type="ECO:0000256" key="4">
    <source>
        <dbReference type="ARBA" id="ARBA00066061"/>
    </source>
</evidence>
<dbReference type="Proteomes" id="UP000001307">
    <property type="component" value="Unassembled WGS sequence"/>
</dbReference>
<evidence type="ECO:0000256" key="6">
    <source>
        <dbReference type="SAM" id="Coils"/>
    </source>
</evidence>
<evidence type="ECO:0000256" key="2">
    <source>
        <dbReference type="ARBA" id="ARBA00023186"/>
    </source>
</evidence>
<sequence>MSGQPGKEEIIQHFQLLCNQQRQLQTKLAEIRMERGEHDIVAETLKNVPAERKCWRLVGGVLTERKVSEVLPALENQVTGLANVMSSLEQQMNIKAKDITNYREKHQIMIKGQAPAGANPSAKKQNAGVLVQ</sequence>
<evidence type="ECO:0000256" key="7">
    <source>
        <dbReference type="SAM" id="MobiDB-lite"/>
    </source>
</evidence>
<protein>
    <recommendedName>
        <fullName evidence="5">Prefoldin subunit 2</fullName>
    </recommendedName>
</protein>
<dbReference type="InParanoid" id="E4WVJ7"/>
<dbReference type="Gene3D" id="1.10.287.370">
    <property type="match status" value="1"/>
</dbReference>
<dbReference type="CDD" id="cd23163">
    <property type="entry name" value="Prefoldin_2"/>
    <property type="match status" value="1"/>
</dbReference>
<dbReference type="InterPro" id="IPR009053">
    <property type="entry name" value="Prefoldin"/>
</dbReference>